<dbReference type="Pfam" id="PF00082">
    <property type="entry name" value="Peptidase_S8"/>
    <property type="match status" value="1"/>
</dbReference>
<dbReference type="InterPro" id="IPR036852">
    <property type="entry name" value="Peptidase_S8/S53_dom_sf"/>
</dbReference>
<protein>
    <submittedName>
        <fullName evidence="4">S8 family serine peptidase</fullName>
    </submittedName>
</protein>
<evidence type="ECO:0000256" key="1">
    <source>
        <dbReference type="PROSITE-ProRule" id="PRU01240"/>
    </source>
</evidence>
<name>A0ABW5WC40_9PSEU</name>
<evidence type="ECO:0000256" key="2">
    <source>
        <dbReference type="SAM" id="MobiDB-lite"/>
    </source>
</evidence>
<keyword evidence="5" id="KW-1185">Reference proteome</keyword>
<feature type="region of interest" description="Disordered" evidence="2">
    <location>
        <begin position="59"/>
        <end position="91"/>
    </location>
</feature>
<sequence length="118" mass="12372">MRGSPGSTPEALSVAGTRPVVFSSSVDHFVVGLAGNVPALPSRTTPLWTRRAWSPHVACAARRSNRTSPHPATPSCRRSPATGPGRAVSSGTLMAAPHTAGVAALLRQTHVTMCWRPR</sequence>
<evidence type="ECO:0000259" key="3">
    <source>
        <dbReference type="Pfam" id="PF00082"/>
    </source>
</evidence>
<gene>
    <name evidence="4" type="ORF">ACFS2C_10970</name>
</gene>
<dbReference type="Gene3D" id="3.40.50.200">
    <property type="entry name" value="Peptidase S8/S53 domain"/>
    <property type="match status" value="1"/>
</dbReference>
<proteinExistence type="inferred from homology"/>
<dbReference type="EMBL" id="JBHUOF010000013">
    <property type="protein sequence ID" value="MFD2799915.1"/>
    <property type="molecule type" value="Genomic_DNA"/>
</dbReference>
<dbReference type="Proteomes" id="UP001597478">
    <property type="component" value="Unassembled WGS sequence"/>
</dbReference>
<evidence type="ECO:0000313" key="4">
    <source>
        <dbReference type="EMBL" id="MFD2799915.1"/>
    </source>
</evidence>
<accession>A0ABW5WC40</accession>
<dbReference type="InterPro" id="IPR000209">
    <property type="entry name" value="Peptidase_S8/S53_dom"/>
</dbReference>
<organism evidence="4 5">
    <name type="scientific">Prauserella oleivorans</name>
    <dbReference type="NCBI Taxonomy" id="1478153"/>
    <lineage>
        <taxon>Bacteria</taxon>
        <taxon>Bacillati</taxon>
        <taxon>Actinomycetota</taxon>
        <taxon>Actinomycetes</taxon>
        <taxon>Pseudonocardiales</taxon>
        <taxon>Pseudonocardiaceae</taxon>
        <taxon>Prauserella</taxon>
    </lineage>
</organism>
<comment type="caution">
    <text evidence="1">Lacks conserved residue(s) required for the propagation of feature annotation.</text>
</comment>
<reference evidence="5" key="1">
    <citation type="journal article" date="2019" name="Int. J. Syst. Evol. Microbiol.">
        <title>The Global Catalogue of Microorganisms (GCM) 10K type strain sequencing project: providing services to taxonomists for standard genome sequencing and annotation.</title>
        <authorList>
            <consortium name="The Broad Institute Genomics Platform"/>
            <consortium name="The Broad Institute Genome Sequencing Center for Infectious Disease"/>
            <person name="Wu L."/>
            <person name="Ma J."/>
        </authorList>
    </citation>
    <scope>NUCLEOTIDE SEQUENCE [LARGE SCALE GENOMIC DNA]</scope>
    <source>
        <strain evidence="5">IBRC-M 10906</strain>
    </source>
</reference>
<evidence type="ECO:0000313" key="5">
    <source>
        <dbReference type="Proteomes" id="UP001597478"/>
    </source>
</evidence>
<comment type="similarity">
    <text evidence="1">Belongs to the peptidase S8 family.</text>
</comment>
<comment type="caution">
    <text evidence="4">The sequence shown here is derived from an EMBL/GenBank/DDBJ whole genome shotgun (WGS) entry which is preliminary data.</text>
</comment>
<dbReference type="RefSeq" id="WP_377384734.1">
    <property type="nucleotide sequence ID" value="NZ_JBHSAN010000004.1"/>
</dbReference>
<dbReference type="SUPFAM" id="SSF52743">
    <property type="entry name" value="Subtilisin-like"/>
    <property type="match status" value="1"/>
</dbReference>
<feature type="domain" description="Peptidase S8/S53" evidence="3">
    <location>
        <begin position="3"/>
        <end position="112"/>
    </location>
</feature>
<dbReference type="PROSITE" id="PS51892">
    <property type="entry name" value="SUBTILASE"/>
    <property type="match status" value="1"/>
</dbReference>